<sequence length="109" mass="12234">MVGSVELPPIQGKFYGMSLYFFTLDFLRELSDHGAGAVTLNMQHEYTKAELLPDRCFEAVYIVTLLRDGFGFHPSARDITFTHLVEGNEVEWSLGLALSEYAADRKVAT</sequence>
<reference evidence="3 4" key="1">
    <citation type="journal article" date="2012" name="Genome Biol.">
        <title>Genome and low-iron response of an oceanic diatom adapted to chronic iron limitation.</title>
        <authorList>
            <person name="Lommer M."/>
            <person name="Specht M."/>
            <person name="Roy A.S."/>
            <person name="Kraemer L."/>
            <person name="Andreson R."/>
            <person name="Gutowska M.A."/>
            <person name="Wolf J."/>
            <person name="Bergner S.V."/>
            <person name="Schilhabel M.B."/>
            <person name="Klostermeier U.C."/>
            <person name="Beiko R.G."/>
            <person name="Rosenstiel P."/>
            <person name="Hippler M."/>
            <person name="Laroche J."/>
        </authorList>
    </citation>
    <scope>NUCLEOTIDE SEQUENCE [LARGE SCALE GENOMIC DNA]</scope>
    <source>
        <strain evidence="3 4">CCMP1005</strain>
    </source>
</reference>
<accession>K0RHU0</accession>
<name>K0RHU0_THAOC</name>
<dbReference type="EMBL" id="AGNL01045751">
    <property type="protein sequence ID" value="EJK48506.1"/>
    <property type="molecule type" value="Genomic_DNA"/>
</dbReference>
<gene>
    <name evidence="3" type="ORF">THAOC_32687</name>
</gene>
<keyword evidence="2" id="KW-0378">Hydrolase</keyword>
<organism evidence="3 4">
    <name type="scientific">Thalassiosira oceanica</name>
    <name type="common">Marine diatom</name>
    <dbReference type="NCBI Taxonomy" id="159749"/>
    <lineage>
        <taxon>Eukaryota</taxon>
        <taxon>Sar</taxon>
        <taxon>Stramenopiles</taxon>
        <taxon>Ochrophyta</taxon>
        <taxon>Bacillariophyta</taxon>
        <taxon>Coscinodiscophyceae</taxon>
        <taxon>Thalassiosirophycidae</taxon>
        <taxon>Thalassiosirales</taxon>
        <taxon>Thalassiosiraceae</taxon>
        <taxon>Thalassiosira</taxon>
    </lineage>
</organism>
<evidence type="ECO:0000256" key="2">
    <source>
        <dbReference type="ARBA" id="ARBA00022801"/>
    </source>
</evidence>
<dbReference type="OrthoDB" id="6372431at2759"/>
<evidence type="ECO:0000256" key="1">
    <source>
        <dbReference type="ARBA" id="ARBA00009283"/>
    </source>
</evidence>
<dbReference type="InterPro" id="IPR000407">
    <property type="entry name" value="GDA1_CD39_NTPase"/>
</dbReference>
<keyword evidence="4" id="KW-1185">Reference proteome</keyword>
<dbReference type="Proteomes" id="UP000266841">
    <property type="component" value="Unassembled WGS sequence"/>
</dbReference>
<comment type="similarity">
    <text evidence="1">Belongs to the GDA1/CD39 NTPase family.</text>
</comment>
<evidence type="ECO:0000313" key="3">
    <source>
        <dbReference type="EMBL" id="EJK48506.1"/>
    </source>
</evidence>
<dbReference type="AlphaFoldDB" id="K0RHU0"/>
<dbReference type="Pfam" id="PF01150">
    <property type="entry name" value="GDA1_CD39"/>
    <property type="match status" value="1"/>
</dbReference>
<protein>
    <submittedName>
        <fullName evidence="3">Uncharacterized protein</fullName>
    </submittedName>
</protein>
<proteinExistence type="inferred from homology"/>
<dbReference type="GO" id="GO:0016787">
    <property type="term" value="F:hydrolase activity"/>
    <property type="evidence" value="ECO:0007669"/>
    <property type="project" value="UniProtKB-KW"/>
</dbReference>
<dbReference type="Gene3D" id="3.30.420.150">
    <property type="entry name" value="Exopolyphosphatase. Domain 2"/>
    <property type="match status" value="1"/>
</dbReference>
<comment type="caution">
    <text evidence="3">The sequence shown here is derived from an EMBL/GenBank/DDBJ whole genome shotgun (WGS) entry which is preliminary data.</text>
</comment>
<evidence type="ECO:0000313" key="4">
    <source>
        <dbReference type="Proteomes" id="UP000266841"/>
    </source>
</evidence>